<evidence type="ECO:0000256" key="1">
    <source>
        <dbReference type="SAM" id="Phobius"/>
    </source>
</evidence>
<dbReference type="EMBL" id="QAYE01000001">
    <property type="protein sequence ID" value="PTW49215.1"/>
    <property type="molecule type" value="Genomic_DNA"/>
</dbReference>
<feature type="transmembrane region" description="Helical" evidence="1">
    <location>
        <begin position="78"/>
        <end position="96"/>
    </location>
</feature>
<keyword evidence="1" id="KW-1133">Transmembrane helix</keyword>
<name>A0A2T5UCG2_9SPHN</name>
<comment type="caution">
    <text evidence="2">The sequence shown here is derived from an EMBL/GenBank/DDBJ whole genome shotgun (WGS) entry which is preliminary data.</text>
</comment>
<accession>A0A2T5UCG2</accession>
<dbReference type="AlphaFoldDB" id="A0A2T5UCG2"/>
<evidence type="ECO:0000313" key="2">
    <source>
        <dbReference type="EMBL" id="PTW49215.1"/>
    </source>
</evidence>
<reference evidence="2 3" key="1">
    <citation type="submission" date="2018-04" db="EMBL/GenBank/DDBJ databases">
        <title>Genomic Encyclopedia of Type Strains, Phase III (KMG-III): the genomes of soil and plant-associated and newly described type strains.</title>
        <authorList>
            <person name="Whitman W."/>
        </authorList>
    </citation>
    <scope>NUCLEOTIDE SEQUENCE [LARGE SCALE GENOMIC DNA]</scope>
    <source>
        <strain evidence="2 3">MA-olki</strain>
    </source>
</reference>
<keyword evidence="1" id="KW-0472">Membrane</keyword>
<dbReference type="Proteomes" id="UP000244013">
    <property type="component" value="Unassembled WGS sequence"/>
</dbReference>
<proteinExistence type="predicted"/>
<sequence length="100" mass="10672">MCYARAQMTNVRYISITAAAYAATFVIVSLILRSWPPYPAYVTALMMIGGAIVFAWAGTGRIQQIVGADPSEFTAASIFHAMLVTILIGGAVYIRLGPGL</sequence>
<feature type="transmembrane region" description="Helical" evidence="1">
    <location>
        <begin position="38"/>
        <end position="57"/>
    </location>
</feature>
<evidence type="ECO:0000313" key="3">
    <source>
        <dbReference type="Proteomes" id="UP000244013"/>
    </source>
</evidence>
<keyword evidence="1" id="KW-0812">Transmembrane</keyword>
<organism evidence="2 3">
    <name type="scientific">Sphingomonas faeni</name>
    <dbReference type="NCBI Taxonomy" id="185950"/>
    <lineage>
        <taxon>Bacteria</taxon>
        <taxon>Pseudomonadati</taxon>
        <taxon>Pseudomonadota</taxon>
        <taxon>Alphaproteobacteria</taxon>
        <taxon>Sphingomonadales</taxon>
        <taxon>Sphingomonadaceae</taxon>
        <taxon>Sphingomonas</taxon>
    </lineage>
</organism>
<gene>
    <name evidence="2" type="ORF">C8J25_101722</name>
</gene>
<protein>
    <submittedName>
        <fullName evidence="2">Uncharacterized protein</fullName>
    </submittedName>
</protein>
<feature type="transmembrane region" description="Helical" evidence="1">
    <location>
        <begin position="12"/>
        <end position="32"/>
    </location>
</feature>